<dbReference type="AlphaFoldDB" id="A0A2W0HQ67"/>
<evidence type="ECO:0000313" key="2">
    <source>
        <dbReference type="EMBL" id="PYZ95718.1"/>
    </source>
</evidence>
<keyword evidence="1" id="KW-1133">Transmembrane helix</keyword>
<evidence type="ECO:0000313" key="3">
    <source>
        <dbReference type="Proteomes" id="UP000248066"/>
    </source>
</evidence>
<dbReference type="InterPro" id="IPR025917">
    <property type="entry name" value="YuiB"/>
</dbReference>
<proteinExistence type="predicted"/>
<dbReference type="Proteomes" id="UP000248066">
    <property type="component" value="Unassembled WGS sequence"/>
</dbReference>
<dbReference type="OrthoDB" id="2382309at2"/>
<gene>
    <name evidence="2" type="ORF">CR205_15085</name>
</gene>
<accession>A0A2W0HQ67</accession>
<reference evidence="2 3" key="1">
    <citation type="submission" date="2017-10" db="EMBL/GenBank/DDBJ databases">
        <title>Bacillus sp. nov., a halophilic bacterium isolated from a Yangshapao Lake.</title>
        <authorList>
            <person name="Wang H."/>
        </authorList>
    </citation>
    <scope>NUCLEOTIDE SEQUENCE [LARGE SCALE GENOMIC DNA]</scope>
    <source>
        <strain evidence="2 3">YSP-3</strain>
    </source>
</reference>
<evidence type="ECO:0000256" key="1">
    <source>
        <dbReference type="SAM" id="Phobius"/>
    </source>
</evidence>
<feature type="transmembrane region" description="Helical" evidence="1">
    <location>
        <begin position="16"/>
        <end position="38"/>
    </location>
</feature>
<comment type="caution">
    <text evidence="2">The sequence shown here is derived from an EMBL/GenBank/DDBJ whole genome shotgun (WGS) entry which is preliminary data.</text>
</comment>
<sequence>MTPSTGVSLTVSLPQLIISVVLFLVLFFGIGFILNMLLRSTWVMAVIYPIVVIFIIDDVGFFSYFTSPAASFSELGQAVVSLHIADVTILAAGMAGAVISGFAIKMLRVRGYQMF</sequence>
<keyword evidence="1" id="KW-0472">Membrane</keyword>
<protein>
    <submittedName>
        <fullName evidence="2">Uncharacterized protein</fullName>
    </submittedName>
</protein>
<dbReference type="Pfam" id="PF14068">
    <property type="entry name" value="YuiB"/>
    <property type="match status" value="1"/>
</dbReference>
<feature type="transmembrane region" description="Helical" evidence="1">
    <location>
        <begin position="45"/>
        <end position="66"/>
    </location>
</feature>
<dbReference type="EMBL" id="PDOF01000003">
    <property type="protein sequence ID" value="PYZ95718.1"/>
    <property type="molecule type" value="Genomic_DNA"/>
</dbReference>
<keyword evidence="1" id="KW-0812">Transmembrane</keyword>
<feature type="transmembrane region" description="Helical" evidence="1">
    <location>
        <begin position="78"/>
        <end position="104"/>
    </location>
</feature>
<organism evidence="2 3">
    <name type="scientific">Alteribacter lacisalsi</name>
    <dbReference type="NCBI Taxonomy" id="2045244"/>
    <lineage>
        <taxon>Bacteria</taxon>
        <taxon>Bacillati</taxon>
        <taxon>Bacillota</taxon>
        <taxon>Bacilli</taxon>
        <taxon>Bacillales</taxon>
        <taxon>Bacillaceae</taxon>
        <taxon>Alteribacter</taxon>
    </lineage>
</organism>
<name>A0A2W0HQ67_9BACI</name>
<keyword evidence="3" id="KW-1185">Reference proteome</keyword>